<comment type="similarity">
    <text evidence="1">Belongs to the universal stress protein A family.</text>
</comment>
<organism evidence="3 4">
    <name type="scientific">Kitasatospora cathayae</name>
    <dbReference type="NCBI Taxonomy" id="3004092"/>
    <lineage>
        <taxon>Bacteria</taxon>
        <taxon>Bacillati</taxon>
        <taxon>Actinomycetota</taxon>
        <taxon>Actinomycetes</taxon>
        <taxon>Kitasatosporales</taxon>
        <taxon>Streptomycetaceae</taxon>
        <taxon>Kitasatospora</taxon>
    </lineage>
</organism>
<protein>
    <submittedName>
        <fullName evidence="3">Universal stress protein</fullName>
    </submittedName>
</protein>
<evidence type="ECO:0000313" key="4">
    <source>
        <dbReference type="Proteomes" id="UP001212821"/>
    </source>
</evidence>
<proteinExistence type="inferred from homology"/>
<reference evidence="4" key="1">
    <citation type="submission" date="2022-12" db="EMBL/GenBank/DDBJ databases">
        <authorList>
            <person name="Mo P."/>
        </authorList>
    </citation>
    <scope>NUCLEOTIDE SEQUENCE [LARGE SCALE GENOMIC DNA]</scope>
    <source>
        <strain evidence="4">HUAS 3-15</strain>
    </source>
</reference>
<dbReference type="Proteomes" id="UP001212821">
    <property type="component" value="Chromosome"/>
</dbReference>
<keyword evidence="4" id="KW-1185">Reference proteome</keyword>
<dbReference type="Gene3D" id="3.40.50.620">
    <property type="entry name" value="HUPs"/>
    <property type="match status" value="2"/>
</dbReference>
<evidence type="ECO:0000313" key="3">
    <source>
        <dbReference type="EMBL" id="WBP85321.1"/>
    </source>
</evidence>
<gene>
    <name evidence="3" type="ORF">O1G21_05240</name>
</gene>
<dbReference type="InterPro" id="IPR014729">
    <property type="entry name" value="Rossmann-like_a/b/a_fold"/>
</dbReference>
<feature type="domain" description="UspA" evidence="2">
    <location>
        <begin position="156"/>
        <end position="292"/>
    </location>
</feature>
<evidence type="ECO:0000259" key="2">
    <source>
        <dbReference type="Pfam" id="PF00582"/>
    </source>
</evidence>
<accession>A0ABY7PY52</accession>
<evidence type="ECO:0000256" key="1">
    <source>
        <dbReference type="ARBA" id="ARBA00008791"/>
    </source>
</evidence>
<dbReference type="InterPro" id="IPR006016">
    <property type="entry name" value="UspA"/>
</dbReference>
<sequence>MSTYVLAGVDGSSESTAAACWAAAEAVRRGLTLRLVHAQTWLDDIHADPGQPADVRALTTRMLSDAKQAVLDSYPGLEIRAELIGGAEPVNALAEALAEEASDAELLVLGSRGLGGFAGLLVGSVGLAVAGRCEVPAVFVRAGESERPGGPDRPEVVVGVDTRGPSPEVVEFAFHEAARRGAVLRAVHGWEPPPVWGYAGWVPPLAEAEQFRAIEGELLTEALTGWREKFPEVEVVEDSRIGTGSSALVDASIGASVVVVGRRRRPHHVGLRLGPVAHAVLHHAQAPVAVVPHD</sequence>
<dbReference type="EMBL" id="CP115450">
    <property type="protein sequence ID" value="WBP85321.1"/>
    <property type="molecule type" value="Genomic_DNA"/>
</dbReference>
<dbReference type="SUPFAM" id="SSF52402">
    <property type="entry name" value="Adenine nucleotide alpha hydrolases-like"/>
    <property type="match status" value="2"/>
</dbReference>
<dbReference type="PANTHER" id="PTHR46268">
    <property type="entry name" value="STRESS RESPONSE PROTEIN NHAX"/>
    <property type="match status" value="1"/>
</dbReference>
<feature type="domain" description="UspA" evidence="2">
    <location>
        <begin position="5"/>
        <end position="141"/>
    </location>
</feature>
<dbReference type="InterPro" id="IPR006015">
    <property type="entry name" value="Universal_stress_UspA"/>
</dbReference>
<dbReference type="RefSeq" id="WP_270141201.1">
    <property type="nucleotide sequence ID" value="NZ_CP115450.1"/>
</dbReference>
<dbReference type="PRINTS" id="PR01438">
    <property type="entry name" value="UNVRSLSTRESS"/>
</dbReference>
<dbReference type="PANTHER" id="PTHR46268:SF6">
    <property type="entry name" value="UNIVERSAL STRESS PROTEIN UP12"/>
    <property type="match status" value="1"/>
</dbReference>
<dbReference type="Pfam" id="PF00582">
    <property type="entry name" value="Usp"/>
    <property type="match status" value="2"/>
</dbReference>
<name>A0ABY7PY52_9ACTN</name>